<gene>
    <name evidence="2" type="ORF">GC106_69660</name>
</gene>
<dbReference type="SUPFAM" id="SSF109854">
    <property type="entry name" value="DinB/YfiT-like putative metalloenzymes"/>
    <property type="match status" value="2"/>
</dbReference>
<proteinExistence type="predicted"/>
<dbReference type="Proteomes" id="UP000763557">
    <property type="component" value="Unassembled WGS sequence"/>
</dbReference>
<protein>
    <submittedName>
        <fullName evidence="2">Serine/arginine repetitive matrix protein 1</fullName>
    </submittedName>
</protein>
<sequence>MNWREQLLDQLGFYWDRNLWPRVQGLTDEEYFWEPVPDMWSIRRQPDGSYLADWQYPAPEPPPMTTIAWRIAHIAIGCFGLRASAHFGDGSLTLEAVSWPANAETALTMLRDNYEAWREGVRTVDLEAPVGEAEGPWAEYPFATLVLHITREVCHHGGEIGVLRDLYRASGV</sequence>
<comment type="caution">
    <text evidence="2">The sequence shown here is derived from an EMBL/GenBank/DDBJ whole genome shotgun (WGS) entry which is preliminary data.</text>
</comment>
<dbReference type="Pfam" id="PF12867">
    <property type="entry name" value="DinB_2"/>
    <property type="match status" value="1"/>
</dbReference>
<reference evidence="2 3" key="1">
    <citation type="submission" date="2020-01" db="EMBL/GenBank/DDBJ databases">
        <title>Kibdelosporangium persica a novel Actinomycetes from a hot desert in Iran.</title>
        <authorList>
            <person name="Safaei N."/>
            <person name="Zaburannyi N."/>
            <person name="Mueller R."/>
            <person name="Wink J."/>
        </authorList>
    </citation>
    <scope>NUCLEOTIDE SEQUENCE [LARGE SCALE GENOMIC DNA]</scope>
    <source>
        <strain evidence="2 3">4NS15</strain>
    </source>
</reference>
<evidence type="ECO:0000313" key="3">
    <source>
        <dbReference type="Proteomes" id="UP000763557"/>
    </source>
</evidence>
<keyword evidence="3" id="KW-1185">Reference proteome</keyword>
<name>A0ABX2FEA2_9PSEU</name>
<evidence type="ECO:0000259" key="1">
    <source>
        <dbReference type="Pfam" id="PF12867"/>
    </source>
</evidence>
<dbReference type="InterPro" id="IPR034660">
    <property type="entry name" value="DinB/YfiT-like"/>
</dbReference>
<organism evidence="2 3">
    <name type="scientific">Kibdelosporangium persicum</name>
    <dbReference type="NCBI Taxonomy" id="2698649"/>
    <lineage>
        <taxon>Bacteria</taxon>
        <taxon>Bacillati</taxon>
        <taxon>Actinomycetota</taxon>
        <taxon>Actinomycetes</taxon>
        <taxon>Pseudonocardiales</taxon>
        <taxon>Pseudonocardiaceae</taxon>
        <taxon>Kibdelosporangium</taxon>
    </lineage>
</organism>
<dbReference type="RefSeq" id="WP_173140203.1">
    <property type="nucleotide sequence ID" value="NZ_CBCSGW010000017.1"/>
</dbReference>
<dbReference type="EMBL" id="JAAATY010000030">
    <property type="protein sequence ID" value="NRN69709.1"/>
    <property type="molecule type" value="Genomic_DNA"/>
</dbReference>
<evidence type="ECO:0000313" key="2">
    <source>
        <dbReference type="EMBL" id="NRN69709.1"/>
    </source>
</evidence>
<feature type="domain" description="DinB-like" evidence="1">
    <location>
        <begin position="54"/>
        <end position="160"/>
    </location>
</feature>
<accession>A0ABX2FEA2</accession>
<dbReference type="InterPro" id="IPR024775">
    <property type="entry name" value="DinB-like"/>
</dbReference>